<comment type="caution">
    <text evidence="3">The sequence shown here is derived from an EMBL/GenBank/DDBJ whole genome shotgun (WGS) entry which is preliminary data.</text>
</comment>
<dbReference type="EMBL" id="CAJJDP010000076">
    <property type="protein sequence ID" value="CAD8181397.1"/>
    <property type="molecule type" value="Genomic_DNA"/>
</dbReference>
<organism evidence="3 4">
    <name type="scientific">Paramecium octaurelia</name>
    <dbReference type="NCBI Taxonomy" id="43137"/>
    <lineage>
        <taxon>Eukaryota</taxon>
        <taxon>Sar</taxon>
        <taxon>Alveolata</taxon>
        <taxon>Ciliophora</taxon>
        <taxon>Intramacronucleata</taxon>
        <taxon>Oligohymenophorea</taxon>
        <taxon>Peniculida</taxon>
        <taxon>Parameciidae</taxon>
        <taxon>Paramecium</taxon>
    </lineage>
</organism>
<evidence type="ECO:0000313" key="2">
    <source>
        <dbReference type="EMBL" id="CAD8181397.1"/>
    </source>
</evidence>
<keyword evidence="4" id="KW-1185">Reference proteome</keyword>
<dbReference type="Proteomes" id="UP000683925">
    <property type="component" value="Unassembled WGS sequence"/>
</dbReference>
<gene>
    <name evidence="1" type="ORF">POCTA_138.1.T0770007</name>
    <name evidence="2" type="ORF">POCTA_138.1.T0770009</name>
    <name evidence="3" type="ORF">POCTA_138.1.T0900213</name>
</gene>
<dbReference type="AlphaFoldDB" id="A0A8S1WBX8"/>
<name>A0A8S1WBX8_PAROT</name>
<proteinExistence type="predicted"/>
<protein>
    <submittedName>
        <fullName evidence="3">Uncharacterized protein</fullName>
    </submittedName>
</protein>
<dbReference type="EMBL" id="CAJJDP010000089">
    <property type="protein sequence ID" value="CAD8187664.1"/>
    <property type="molecule type" value="Genomic_DNA"/>
</dbReference>
<reference evidence="3" key="1">
    <citation type="submission" date="2021-01" db="EMBL/GenBank/DDBJ databases">
        <authorList>
            <consortium name="Genoscope - CEA"/>
            <person name="William W."/>
        </authorList>
    </citation>
    <scope>NUCLEOTIDE SEQUENCE</scope>
</reference>
<dbReference type="EMBL" id="CAJJDP010000076">
    <property type="protein sequence ID" value="CAD8181393.1"/>
    <property type="molecule type" value="Genomic_DNA"/>
</dbReference>
<evidence type="ECO:0000313" key="1">
    <source>
        <dbReference type="EMBL" id="CAD8181393.1"/>
    </source>
</evidence>
<accession>A0A8S1WBX8</accession>
<sequence length="46" mass="5482">MKNEIWEDLLQPLSFKLQIAGTDLTIKLQDNLQTDSWFEDLLDESW</sequence>
<evidence type="ECO:0000313" key="4">
    <source>
        <dbReference type="Proteomes" id="UP000683925"/>
    </source>
</evidence>
<evidence type="ECO:0000313" key="3">
    <source>
        <dbReference type="EMBL" id="CAD8187664.1"/>
    </source>
</evidence>
<dbReference type="OrthoDB" id="295560at2759"/>